<keyword evidence="3 8" id="KW-0349">Heme</keyword>
<gene>
    <name evidence="10" type="ORF">PGQ11_010409</name>
</gene>
<keyword evidence="11" id="KW-1185">Reference proteome</keyword>
<dbReference type="InterPro" id="IPR017972">
    <property type="entry name" value="Cyt_P450_CS"/>
</dbReference>
<dbReference type="Proteomes" id="UP001390339">
    <property type="component" value="Unassembled WGS sequence"/>
</dbReference>
<protein>
    <submittedName>
        <fullName evidence="10">Vera protein</fullName>
    </submittedName>
</protein>
<comment type="similarity">
    <text evidence="8">Belongs to the cytochrome P450 family.</text>
</comment>
<evidence type="ECO:0000256" key="7">
    <source>
        <dbReference type="ARBA" id="ARBA00023033"/>
    </source>
</evidence>
<sequence>MAFNTTTSQLLGGFAVVLATIAIRFFYQGYVHRRAVRSLITQGLPVLPHSIFFGHLPVFADFAKKHPPDVNVYVFHTWLMENCETFFPGYDCLPPVVYLDLWPISTSLALVTDPVAAAQFTMVKSEPKIAVFRKFIWPMTKCLDILTTDGQIWKTWRSRFNPGFSQRNLTAFMPEIIEEVSVFVDRLKKQAVASKGDGNGWGPVFQLEKMTTDLTFDVICRATLDIRLHSQSDQPQSPLKSALLDQSRLMGLMENAARGIFVGRWPWHHAAIARNNRTMHDFLLPLIQERLHAGPEKTAQKTTIVDLAIKHIDTDASAGSEEPTTEFVDRLIANLKIFLFAGHDTTAATICFMTKLLQDNPESLAKLRAEHDAVLGADPTQATQALIASPHLLHALPYTLSVIKETLRLHPLAATVRESHPGYYMSGAADPTVQFPMERFGLWMSPPALQRHPKYWPRPHDFVPERWTVAEGDPLYPATPNTWVPFSLGPRNCIGMELAYMELKLVLVMTARTLDIEEAWSEWDILKGAKATPSHAVDGERLYGIGTGLVHPKDGMPVHVRLRQ</sequence>
<keyword evidence="9" id="KW-0812">Transmembrane</keyword>
<dbReference type="InterPro" id="IPR050121">
    <property type="entry name" value="Cytochrome_P450_monoxygenase"/>
</dbReference>
<comment type="cofactor">
    <cofactor evidence="1">
        <name>heme</name>
        <dbReference type="ChEBI" id="CHEBI:30413"/>
    </cofactor>
</comment>
<evidence type="ECO:0000256" key="2">
    <source>
        <dbReference type="ARBA" id="ARBA00005179"/>
    </source>
</evidence>
<dbReference type="Gene3D" id="1.10.630.10">
    <property type="entry name" value="Cytochrome P450"/>
    <property type="match status" value="1"/>
</dbReference>
<comment type="caution">
    <text evidence="10">The sequence shown here is derived from an EMBL/GenBank/DDBJ whole genome shotgun (WGS) entry which is preliminary data.</text>
</comment>
<evidence type="ECO:0000256" key="4">
    <source>
        <dbReference type="ARBA" id="ARBA00022723"/>
    </source>
</evidence>
<dbReference type="PANTHER" id="PTHR24305">
    <property type="entry name" value="CYTOCHROME P450"/>
    <property type="match status" value="1"/>
</dbReference>
<evidence type="ECO:0000256" key="3">
    <source>
        <dbReference type="ARBA" id="ARBA00022617"/>
    </source>
</evidence>
<dbReference type="PRINTS" id="PR00385">
    <property type="entry name" value="P450"/>
</dbReference>
<dbReference type="Pfam" id="PF00067">
    <property type="entry name" value="p450"/>
    <property type="match status" value="1"/>
</dbReference>
<evidence type="ECO:0000256" key="8">
    <source>
        <dbReference type="RuleBase" id="RU000461"/>
    </source>
</evidence>
<comment type="pathway">
    <text evidence="2">Secondary metabolite biosynthesis.</text>
</comment>
<evidence type="ECO:0000313" key="10">
    <source>
        <dbReference type="EMBL" id="KAK8859675.1"/>
    </source>
</evidence>
<dbReference type="EMBL" id="JAPCWZ010000006">
    <property type="protein sequence ID" value="KAK8859675.1"/>
    <property type="molecule type" value="Genomic_DNA"/>
</dbReference>
<evidence type="ECO:0000256" key="9">
    <source>
        <dbReference type="SAM" id="Phobius"/>
    </source>
</evidence>
<reference evidence="10 11" key="1">
    <citation type="journal article" date="2024" name="IMA Fungus">
        <title>Apiospora arundinis, a panoply of carbohydrate-active enzymes and secondary metabolites.</title>
        <authorList>
            <person name="Sorensen T."/>
            <person name="Petersen C."/>
            <person name="Muurmann A.T."/>
            <person name="Christiansen J.V."/>
            <person name="Brundto M.L."/>
            <person name="Overgaard C.K."/>
            <person name="Boysen A.T."/>
            <person name="Wollenberg R.D."/>
            <person name="Larsen T.O."/>
            <person name="Sorensen J.L."/>
            <person name="Nielsen K.L."/>
            <person name="Sondergaard T.E."/>
        </authorList>
    </citation>
    <scope>NUCLEOTIDE SEQUENCE [LARGE SCALE GENOMIC DNA]</scope>
    <source>
        <strain evidence="10 11">AAU 773</strain>
    </source>
</reference>
<dbReference type="PROSITE" id="PS00086">
    <property type="entry name" value="CYTOCHROME_P450"/>
    <property type="match status" value="1"/>
</dbReference>
<keyword evidence="7 8" id="KW-0503">Monooxygenase</keyword>
<evidence type="ECO:0000256" key="6">
    <source>
        <dbReference type="ARBA" id="ARBA00023004"/>
    </source>
</evidence>
<dbReference type="InterPro" id="IPR036396">
    <property type="entry name" value="Cyt_P450_sf"/>
</dbReference>
<dbReference type="InterPro" id="IPR001128">
    <property type="entry name" value="Cyt_P450"/>
</dbReference>
<evidence type="ECO:0000313" key="11">
    <source>
        <dbReference type="Proteomes" id="UP001390339"/>
    </source>
</evidence>
<evidence type="ECO:0000256" key="1">
    <source>
        <dbReference type="ARBA" id="ARBA00001971"/>
    </source>
</evidence>
<keyword evidence="9" id="KW-1133">Transmembrane helix</keyword>
<dbReference type="CDD" id="cd11051">
    <property type="entry name" value="CYP59-like"/>
    <property type="match status" value="1"/>
</dbReference>
<keyword evidence="4 8" id="KW-0479">Metal-binding</keyword>
<proteinExistence type="inferred from homology"/>
<keyword evidence="9" id="KW-0472">Membrane</keyword>
<feature type="transmembrane region" description="Helical" evidence="9">
    <location>
        <begin position="6"/>
        <end position="27"/>
    </location>
</feature>
<dbReference type="PRINTS" id="PR00463">
    <property type="entry name" value="EP450I"/>
</dbReference>
<keyword evidence="5 8" id="KW-0560">Oxidoreductase</keyword>
<dbReference type="InterPro" id="IPR002401">
    <property type="entry name" value="Cyt_P450_E_grp-I"/>
</dbReference>
<keyword evidence="6 8" id="KW-0408">Iron</keyword>
<name>A0ABR2I9R0_9PEZI</name>
<evidence type="ECO:0000256" key="5">
    <source>
        <dbReference type="ARBA" id="ARBA00023002"/>
    </source>
</evidence>
<organism evidence="10 11">
    <name type="scientific">Apiospora arundinis</name>
    <dbReference type="NCBI Taxonomy" id="335852"/>
    <lineage>
        <taxon>Eukaryota</taxon>
        <taxon>Fungi</taxon>
        <taxon>Dikarya</taxon>
        <taxon>Ascomycota</taxon>
        <taxon>Pezizomycotina</taxon>
        <taxon>Sordariomycetes</taxon>
        <taxon>Xylariomycetidae</taxon>
        <taxon>Amphisphaeriales</taxon>
        <taxon>Apiosporaceae</taxon>
        <taxon>Apiospora</taxon>
    </lineage>
</organism>
<dbReference type="PANTHER" id="PTHR24305:SF107">
    <property type="entry name" value="P450, PUTATIVE (EUROFUNG)-RELATED"/>
    <property type="match status" value="1"/>
</dbReference>
<dbReference type="SUPFAM" id="SSF48264">
    <property type="entry name" value="Cytochrome P450"/>
    <property type="match status" value="1"/>
</dbReference>
<accession>A0ABR2I9R0</accession>